<dbReference type="SUPFAM" id="SSF52540">
    <property type="entry name" value="P-loop containing nucleoside triphosphate hydrolases"/>
    <property type="match status" value="1"/>
</dbReference>
<gene>
    <name evidence="5" type="ORF">EUGRSUZ_B01320</name>
</gene>
<dbReference type="Gene3D" id="3.40.50.300">
    <property type="entry name" value="P-loop containing nucleotide triphosphate hydrolases"/>
    <property type="match status" value="1"/>
</dbReference>
<dbReference type="InParanoid" id="A0A059D205"/>
<dbReference type="PANTHER" id="PTHR10903">
    <property type="entry name" value="GTPASE, IMAP FAMILY MEMBER-RELATED"/>
    <property type="match status" value="1"/>
</dbReference>
<keyword evidence="2" id="KW-0342">GTP-binding</keyword>
<dbReference type="GO" id="GO:0009707">
    <property type="term" value="C:chloroplast outer membrane"/>
    <property type="evidence" value="ECO:0000318"/>
    <property type="project" value="GO_Central"/>
</dbReference>
<dbReference type="InterPro" id="IPR006703">
    <property type="entry name" value="G_AIG1"/>
</dbReference>
<proteinExistence type="predicted"/>
<feature type="region of interest" description="Disordered" evidence="3">
    <location>
        <begin position="175"/>
        <end position="197"/>
    </location>
</feature>
<dbReference type="PROSITE" id="PS51720">
    <property type="entry name" value="G_AIG1"/>
    <property type="match status" value="1"/>
</dbReference>
<evidence type="ECO:0000256" key="1">
    <source>
        <dbReference type="ARBA" id="ARBA00022741"/>
    </source>
</evidence>
<feature type="domain" description="AIG1-type G" evidence="4">
    <location>
        <begin position="646"/>
        <end position="877"/>
    </location>
</feature>
<evidence type="ECO:0000256" key="2">
    <source>
        <dbReference type="ARBA" id="ARBA00023134"/>
    </source>
</evidence>
<dbReference type="EMBL" id="KK198754">
    <property type="protein sequence ID" value="KCW84489.1"/>
    <property type="molecule type" value="Genomic_DNA"/>
</dbReference>
<keyword evidence="1" id="KW-0547">Nucleotide-binding</keyword>
<dbReference type="GO" id="GO:0045036">
    <property type="term" value="P:protein targeting to chloroplast"/>
    <property type="evidence" value="ECO:0000318"/>
    <property type="project" value="GO_Central"/>
</dbReference>
<dbReference type="eggNOG" id="ENOG502SMC8">
    <property type="taxonomic scope" value="Eukaryota"/>
</dbReference>
<feature type="compositionally biased region" description="Acidic residues" evidence="3">
    <location>
        <begin position="33"/>
        <end position="55"/>
    </location>
</feature>
<dbReference type="Gramene" id="KCW84489">
    <property type="protein sequence ID" value="KCW84489"/>
    <property type="gene ID" value="EUGRSUZ_B01320"/>
</dbReference>
<accession>A0A059D205</accession>
<reference evidence="5" key="1">
    <citation type="submission" date="2013-07" db="EMBL/GenBank/DDBJ databases">
        <title>The genome of Eucalyptus grandis.</title>
        <authorList>
            <person name="Schmutz J."/>
            <person name="Hayes R."/>
            <person name="Myburg A."/>
            <person name="Tuskan G."/>
            <person name="Grattapaglia D."/>
            <person name="Rokhsar D.S."/>
        </authorList>
    </citation>
    <scope>NUCLEOTIDE SEQUENCE</scope>
    <source>
        <tissue evidence="5">Leaf extractions</tissue>
    </source>
</reference>
<dbReference type="GO" id="GO:0003924">
    <property type="term" value="F:GTPase activity"/>
    <property type="evidence" value="ECO:0000318"/>
    <property type="project" value="GO_Central"/>
</dbReference>
<evidence type="ECO:0000313" key="5">
    <source>
        <dbReference type="EMBL" id="KCW84489.1"/>
    </source>
</evidence>
<dbReference type="InterPro" id="IPR045058">
    <property type="entry name" value="GIMA/IAN/Toc"/>
</dbReference>
<dbReference type="InterPro" id="IPR027417">
    <property type="entry name" value="P-loop_NTPase"/>
</dbReference>
<evidence type="ECO:0000259" key="4">
    <source>
        <dbReference type="PROSITE" id="PS51720"/>
    </source>
</evidence>
<dbReference type="Pfam" id="PF04548">
    <property type="entry name" value="AIG1"/>
    <property type="match status" value="1"/>
</dbReference>
<organism evidence="5">
    <name type="scientific">Eucalyptus grandis</name>
    <name type="common">Flooded gum</name>
    <dbReference type="NCBI Taxonomy" id="71139"/>
    <lineage>
        <taxon>Eukaryota</taxon>
        <taxon>Viridiplantae</taxon>
        <taxon>Streptophyta</taxon>
        <taxon>Embryophyta</taxon>
        <taxon>Tracheophyta</taxon>
        <taxon>Spermatophyta</taxon>
        <taxon>Magnoliopsida</taxon>
        <taxon>eudicotyledons</taxon>
        <taxon>Gunneridae</taxon>
        <taxon>Pentapetalae</taxon>
        <taxon>rosids</taxon>
        <taxon>malvids</taxon>
        <taxon>Myrtales</taxon>
        <taxon>Myrtaceae</taxon>
        <taxon>Myrtoideae</taxon>
        <taxon>Eucalypteae</taxon>
        <taxon>Eucalyptus</taxon>
    </lineage>
</organism>
<feature type="compositionally biased region" description="Low complexity" evidence="3">
    <location>
        <begin position="7"/>
        <end position="26"/>
    </location>
</feature>
<sequence>MDAKNVLPSAARSASLPASSSAGSLLIRAPPTLDDDGGGGGGDEGDSDFEPEASGDDIQYGASCSEESSERGGSDCEHLFAGGDDFETASVRPFVADPDEETLDGGEGIAEDRIFRPFVASSGANLLGNCFGEEMGSDVDEYYSVAETAAVYGREPIVDQVMPIARLSIDFDDEEGVMGSEESGDEEGLMGSEESGDEEIVRAVKVPGFNGSEMAGSAPRIRVAVDEEERDEGEISLIVGDGIEIHSTSGEYIGENGGLASMGHAWVMPLQGEERIFIEQNSRMLANFKYLSSEGGRTEGADSHQSNDERLWELKNGKLSDADLVEKCETNLASEAMQLNFEELDFSRSKIGKPSFNCIVEEPEAGKVGTYDAGLTLEDHLNDETPHLQIVSEGPEVAGEVKHLDDAYYKNSTNASQGATAMNIEVAEANDEMGSSDQALHDPRNLLHSVFAFSPSDDEPELEGTDVENEALNKTRGGEKSLLDNGGFDNLIFGNSEITHLVMSDLEDKFASCILSNPVISQVYPAMNDGHIVSESSEEDGSYVYGEQNLLVDLDILGDLLKASSCTESEENLSKEENKRLQDVHLLKEKLLRLVHRLGYSPENSIATQELYRNALTIGSHSSQASRLKSAKELAMHLEAEGGSIDLSLNILVIGKTGVGKSATINSILGENKAKVNAFEPATVTVKEVLGNKDGVKYRFIDTPGLRSSGTEQSVNQRILSSIKKFTKSFPPDVVMYVDRLDCPTSDLADLPVLRFITSSLGSIIWHNAIIVLTHASSTPPDEPTGLPFSYEDLVAQRSHVIRQCISYAIGDTHAVNPKPPVFLIENHFSEKNEPGCADLPSGQCWRTQLLILCYSLKISSEASSLSKPQESLDLRKIYDFCIQSFALLVVFSIATSHSPKTLH</sequence>
<dbReference type="PANTHER" id="PTHR10903:SF137">
    <property type="entry name" value="P-LOOP CONTAINING NUCLEOSIDE TRIPHOSPHATE HYDROLASES SUPERFAMILY PROTEIN"/>
    <property type="match status" value="1"/>
</dbReference>
<name>A0A059D205_EUCGR</name>
<protein>
    <recommendedName>
        <fullName evidence="4">AIG1-type G domain-containing protein</fullName>
    </recommendedName>
</protein>
<dbReference type="GO" id="GO:0045037">
    <property type="term" value="P:protein import into chloroplast stroma"/>
    <property type="evidence" value="ECO:0000318"/>
    <property type="project" value="GO_Central"/>
</dbReference>
<feature type="region of interest" description="Disordered" evidence="3">
    <location>
        <begin position="1"/>
        <end position="76"/>
    </location>
</feature>
<dbReference type="AlphaFoldDB" id="A0A059D205"/>
<dbReference type="GO" id="GO:0005525">
    <property type="term" value="F:GTP binding"/>
    <property type="evidence" value="ECO:0007669"/>
    <property type="project" value="UniProtKB-KW"/>
</dbReference>
<evidence type="ECO:0000256" key="3">
    <source>
        <dbReference type="SAM" id="MobiDB-lite"/>
    </source>
</evidence>